<evidence type="ECO:0000313" key="3">
    <source>
        <dbReference type="EMBL" id="CEM07282.1"/>
    </source>
</evidence>
<feature type="region of interest" description="Disordered" evidence="1">
    <location>
        <begin position="166"/>
        <end position="207"/>
    </location>
</feature>
<evidence type="ECO:0000256" key="1">
    <source>
        <dbReference type="SAM" id="MobiDB-lite"/>
    </source>
</evidence>
<accession>A0A0G4F4G8</accession>
<name>A0A0G4F4G8_9ALVE</name>
<feature type="transmembrane region" description="Helical" evidence="2">
    <location>
        <begin position="110"/>
        <end position="133"/>
    </location>
</feature>
<dbReference type="VEuPathDB" id="CryptoDB:Cvel_15182"/>
<reference evidence="3" key="1">
    <citation type="submission" date="2014-11" db="EMBL/GenBank/DDBJ databases">
        <authorList>
            <person name="Otto D Thomas"/>
            <person name="Naeem Raeece"/>
        </authorList>
    </citation>
    <scope>NUCLEOTIDE SEQUENCE</scope>
</reference>
<protein>
    <submittedName>
        <fullName evidence="3">Uncharacterized protein</fullName>
    </submittedName>
</protein>
<feature type="transmembrane region" description="Helical" evidence="2">
    <location>
        <begin position="45"/>
        <end position="62"/>
    </location>
</feature>
<keyword evidence="2" id="KW-0472">Membrane</keyword>
<feature type="transmembrane region" description="Helical" evidence="2">
    <location>
        <begin position="69"/>
        <end position="90"/>
    </location>
</feature>
<feature type="compositionally biased region" description="Gly residues" evidence="1">
    <location>
        <begin position="172"/>
        <end position="187"/>
    </location>
</feature>
<proteinExistence type="predicted"/>
<keyword evidence="2" id="KW-0812">Transmembrane</keyword>
<organism evidence="3">
    <name type="scientific">Chromera velia CCMP2878</name>
    <dbReference type="NCBI Taxonomy" id="1169474"/>
    <lineage>
        <taxon>Eukaryota</taxon>
        <taxon>Sar</taxon>
        <taxon>Alveolata</taxon>
        <taxon>Colpodellida</taxon>
        <taxon>Chromeraceae</taxon>
        <taxon>Chromera</taxon>
    </lineage>
</organism>
<dbReference type="AlphaFoldDB" id="A0A0G4F4G8"/>
<keyword evidence="2" id="KW-1133">Transmembrane helix</keyword>
<dbReference type="EMBL" id="CDMZ01000123">
    <property type="protein sequence ID" value="CEM07282.1"/>
    <property type="molecule type" value="Genomic_DNA"/>
</dbReference>
<evidence type="ECO:0000256" key="2">
    <source>
        <dbReference type="SAM" id="Phobius"/>
    </source>
</evidence>
<sequence>MLVPANPVIILPSYSDSVMKLRPFLVMAIMGKAVVAVVRLYLMDFFGFLNDILFSVVGMFAIREANLANLLFICFFATFSCAIETLTLVVRCVQVKGVLFGSGLKLEEMIFNGVLIANPILSLQACIVSWVMFKVVRREMQGDGGAPLMAGAGAGDEGFNGYGGATLEDGRGGGNGDNGGSSPGGRSGSQRGSSQFMPFTGTGHRLG</sequence>
<gene>
    <name evidence="3" type="ORF">Cvel_15182</name>
</gene>